<dbReference type="PANTHER" id="PTHR11803">
    <property type="entry name" value="2-IMINOBUTANOATE/2-IMINOPROPANOATE DEAMINASE RIDA"/>
    <property type="match status" value="1"/>
</dbReference>
<dbReference type="Pfam" id="PF01042">
    <property type="entry name" value="Ribonuc_L-PSP"/>
    <property type="match status" value="2"/>
</dbReference>
<dbReference type="AlphaFoldDB" id="A0A518CPR6"/>
<dbReference type="InterPro" id="IPR006175">
    <property type="entry name" value="YjgF/YER057c/UK114"/>
</dbReference>
<reference evidence="3 4" key="1">
    <citation type="submission" date="2019-02" db="EMBL/GenBank/DDBJ databases">
        <title>Deep-cultivation of Planctomycetes and their phenomic and genomic characterization uncovers novel biology.</title>
        <authorList>
            <person name="Wiegand S."/>
            <person name="Jogler M."/>
            <person name="Boedeker C."/>
            <person name="Pinto D."/>
            <person name="Vollmers J."/>
            <person name="Rivas-Marin E."/>
            <person name="Kohn T."/>
            <person name="Peeters S.H."/>
            <person name="Heuer A."/>
            <person name="Rast P."/>
            <person name="Oberbeckmann S."/>
            <person name="Bunk B."/>
            <person name="Jeske O."/>
            <person name="Meyerdierks A."/>
            <person name="Storesund J.E."/>
            <person name="Kallscheuer N."/>
            <person name="Luecker S."/>
            <person name="Lage O.M."/>
            <person name="Pohl T."/>
            <person name="Merkel B.J."/>
            <person name="Hornburger P."/>
            <person name="Mueller R.-W."/>
            <person name="Bruemmer F."/>
            <person name="Labrenz M."/>
            <person name="Spormann A.M."/>
            <person name="Op den Camp H."/>
            <person name="Overmann J."/>
            <person name="Amann R."/>
            <person name="Jetten M.S.M."/>
            <person name="Mascher T."/>
            <person name="Medema M.H."/>
            <person name="Devos D.P."/>
            <person name="Kaster A.-K."/>
            <person name="Ovreas L."/>
            <person name="Rohde M."/>
            <person name="Galperin M.Y."/>
            <person name="Jogler C."/>
        </authorList>
    </citation>
    <scope>NUCLEOTIDE SEQUENCE [LARGE SCALE GENOMIC DNA]</scope>
    <source>
        <strain evidence="3 4">Pla110</strain>
    </source>
</reference>
<dbReference type="RefSeq" id="WP_231742457.1">
    <property type="nucleotide sequence ID" value="NZ_CP036281.1"/>
</dbReference>
<accession>A0A518CPR6</accession>
<comment type="similarity">
    <text evidence="1">Belongs to the RutC family.</text>
</comment>
<dbReference type="PANTHER" id="PTHR11803:SF58">
    <property type="entry name" value="PROTEIN HMF1-RELATED"/>
    <property type="match status" value="1"/>
</dbReference>
<evidence type="ECO:0000256" key="1">
    <source>
        <dbReference type="ARBA" id="ARBA00010552"/>
    </source>
</evidence>
<sequence length="415" mass="46165" precursor="true">MLDYHSHLSYLRPSLLTAAVFALCLTMGVTPAPAEDAVESIWLNESSLYADAVVVHDQALVHSGLILPIGNFGEIAEGDFKAQLSQLGTNIRRISQPVDKKHHKVLIRYHLASEEHLNYMNGEVKKHAGPADHSRPIPVMTLVVSPLPHPEALVGAEIIFATENQYKEVTYLPTFLKEHRLTVLPRGRAIYISGQLEKGDGTIETARLTMEGLHKTLEHIGLDASHVVSIRTFLDPMSKVGEVDEVVNSFYTGDMKPSITHMEWKTTDSIEIEMVVFAPDDVRIEGADSKQSVQHFWLPWLTVSPVYCRWTLVNSPDRIYIDDILAQNTATHEEEIHEIFGKMKEILTATGSDFNHLAKATYYTTNAEVSKPFGQIRPEYYDPEHPPAASLARVQGIDGKSNSIAIDMIAAPASK</sequence>
<feature type="signal peptide" evidence="2">
    <location>
        <begin position="1"/>
        <end position="34"/>
    </location>
</feature>
<dbReference type="Proteomes" id="UP000317178">
    <property type="component" value="Chromosome"/>
</dbReference>
<dbReference type="GO" id="GO:0019239">
    <property type="term" value="F:deaminase activity"/>
    <property type="evidence" value="ECO:0007669"/>
    <property type="project" value="TreeGrafter"/>
</dbReference>
<evidence type="ECO:0000256" key="2">
    <source>
        <dbReference type="SAM" id="SignalP"/>
    </source>
</evidence>
<gene>
    <name evidence="3" type="ORF">Pla110_29470</name>
</gene>
<organism evidence="3 4">
    <name type="scientific">Polystyrenella longa</name>
    <dbReference type="NCBI Taxonomy" id="2528007"/>
    <lineage>
        <taxon>Bacteria</taxon>
        <taxon>Pseudomonadati</taxon>
        <taxon>Planctomycetota</taxon>
        <taxon>Planctomycetia</taxon>
        <taxon>Planctomycetales</taxon>
        <taxon>Planctomycetaceae</taxon>
        <taxon>Polystyrenella</taxon>
    </lineage>
</organism>
<dbReference type="GO" id="GO:0005829">
    <property type="term" value="C:cytosol"/>
    <property type="evidence" value="ECO:0007669"/>
    <property type="project" value="TreeGrafter"/>
</dbReference>
<dbReference type="SUPFAM" id="SSF55298">
    <property type="entry name" value="YjgF-like"/>
    <property type="match status" value="3"/>
</dbReference>
<keyword evidence="4" id="KW-1185">Reference proteome</keyword>
<proteinExistence type="inferred from homology"/>
<dbReference type="KEGG" id="plon:Pla110_29470"/>
<feature type="chain" id="PRO_5022055646" evidence="2">
    <location>
        <begin position="35"/>
        <end position="415"/>
    </location>
</feature>
<dbReference type="EMBL" id="CP036281">
    <property type="protein sequence ID" value="QDU81208.1"/>
    <property type="molecule type" value="Genomic_DNA"/>
</dbReference>
<dbReference type="InterPro" id="IPR035959">
    <property type="entry name" value="RutC-like_sf"/>
</dbReference>
<name>A0A518CPR6_9PLAN</name>
<evidence type="ECO:0000313" key="3">
    <source>
        <dbReference type="EMBL" id="QDU81208.1"/>
    </source>
</evidence>
<protein>
    <submittedName>
        <fullName evidence="3">Endoribonuclease L-PSP</fullName>
    </submittedName>
</protein>
<dbReference type="Gene3D" id="3.30.1330.40">
    <property type="entry name" value="RutC-like"/>
    <property type="match status" value="3"/>
</dbReference>
<dbReference type="CDD" id="cd00448">
    <property type="entry name" value="YjgF_YER057c_UK114_family"/>
    <property type="match status" value="1"/>
</dbReference>
<keyword evidence="2" id="KW-0732">Signal</keyword>
<evidence type="ECO:0000313" key="4">
    <source>
        <dbReference type="Proteomes" id="UP000317178"/>
    </source>
</evidence>